<protein>
    <submittedName>
        <fullName evidence="2">Uncharacterized protein</fullName>
    </submittedName>
</protein>
<evidence type="ECO:0000313" key="2">
    <source>
        <dbReference type="EMBL" id="VVD60074.1"/>
    </source>
</evidence>
<organism evidence="2 3">
    <name type="scientific">Pandoraea iniqua</name>
    <dbReference type="NCBI Taxonomy" id="2508288"/>
    <lineage>
        <taxon>Bacteria</taxon>
        <taxon>Pseudomonadati</taxon>
        <taxon>Pseudomonadota</taxon>
        <taxon>Betaproteobacteria</taxon>
        <taxon>Burkholderiales</taxon>
        <taxon>Burkholderiaceae</taxon>
        <taxon>Pandoraea</taxon>
    </lineage>
</organism>
<evidence type="ECO:0000256" key="1">
    <source>
        <dbReference type="SAM" id="MobiDB-lite"/>
    </source>
</evidence>
<dbReference type="Proteomes" id="UP000333828">
    <property type="component" value="Unassembled WGS sequence"/>
</dbReference>
<sequence length="135" mass="14990">MSESSQVPQMPTLSPAESDSVSQDDVIRQYERACAEMQLAGRKLHRQMQEYQTMLDEVARLEAANTPESHEKLQRLATLIDSASFQRDEREIQRMSGALAHAVAKLKADSPKSLAAQSEQPMSQPAKRVPSAPRA</sequence>
<evidence type="ECO:0000313" key="3">
    <source>
        <dbReference type="Proteomes" id="UP000333828"/>
    </source>
</evidence>
<dbReference type="AlphaFoldDB" id="A0A5E4RCA8"/>
<name>A0A5E4RCA8_9BURK</name>
<reference evidence="2 3" key="1">
    <citation type="submission" date="2019-08" db="EMBL/GenBank/DDBJ databases">
        <authorList>
            <person name="Peeters C."/>
        </authorList>
    </citation>
    <scope>NUCLEOTIDE SEQUENCE [LARGE SCALE GENOMIC DNA]</scope>
    <source>
        <strain evidence="2 3">LMG 31115</strain>
    </source>
</reference>
<proteinExistence type="predicted"/>
<accession>A0A5E4RCA8</accession>
<dbReference type="EMBL" id="CABPSI010000001">
    <property type="protein sequence ID" value="VVD60074.1"/>
    <property type="molecule type" value="Genomic_DNA"/>
</dbReference>
<feature type="region of interest" description="Disordered" evidence="1">
    <location>
        <begin position="1"/>
        <end position="25"/>
    </location>
</feature>
<feature type="compositionally biased region" description="Polar residues" evidence="1">
    <location>
        <begin position="1"/>
        <end position="23"/>
    </location>
</feature>
<keyword evidence="3" id="KW-1185">Reference proteome</keyword>
<feature type="region of interest" description="Disordered" evidence="1">
    <location>
        <begin position="107"/>
        <end position="135"/>
    </location>
</feature>
<gene>
    <name evidence="2" type="ORF">PIN31115_00048</name>
</gene>
<dbReference type="RefSeq" id="WP_150682451.1">
    <property type="nucleotide sequence ID" value="NZ_CABPSI010000001.1"/>
</dbReference>